<keyword evidence="4" id="KW-1185">Reference proteome</keyword>
<evidence type="ECO:0000256" key="1">
    <source>
        <dbReference type="SAM" id="Coils"/>
    </source>
</evidence>
<feature type="transmembrane region" description="Helical" evidence="2">
    <location>
        <begin position="47"/>
        <end position="65"/>
    </location>
</feature>
<name>A0A0D3IX23_EMIH1</name>
<feature type="transmembrane region" description="Helical" evidence="2">
    <location>
        <begin position="12"/>
        <end position="35"/>
    </location>
</feature>
<protein>
    <submittedName>
        <fullName evidence="3">Uncharacterized protein</fullName>
    </submittedName>
</protein>
<sequence length="294" mass="31175">MPMATASVLPLTTYGYAAVIGISCGSWLTFFWLGAKGMQVMCAFGTLNQLCLLPAIFLVAWLSAGRSMGGWERVRLHEQLRAAVRAAQGAAEEARERLERLAAQSDAAALKLRLERMAAESCGAAERIAHGGRETAERLVAEGRHLALEGREKAERFVAEGRASGGRLAAEGSRLAAEVRDQGLDAAERLAASVGAHLAAAGFSAAERAEFKAAEAEGGVGSPLKRPVLTAVSEVSFCTVFAAFMICDLLFVPASALLVAHHAACLVCHFWAIFTRPRGALLPLSFAFCFITGR</sequence>
<keyword evidence="2" id="KW-0472">Membrane</keyword>
<feature type="coiled-coil region" evidence="1">
    <location>
        <begin position="77"/>
        <end position="111"/>
    </location>
</feature>
<dbReference type="KEGG" id="ehx:EMIHUDRAFT_119244"/>
<keyword evidence="2" id="KW-0812">Transmembrane</keyword>
<dbReference type="Proteomes" id="UP000013827">
    <property type="component" value="Unassembled WGS sequence"/>
</dbReference>
<accession>A0A0D3IX23</accession>
<dbReference type="PaxDb" id="2903-EOD15808"/>
<dbReference type="GeneID" id="17261959"/>
<reference evidence="3" key="2">
    <citation type="submission" date="2024-10" db="UniProtKB">
        <authorList>
            <consortium name="EnsemblProtists"/>
        </authorList>
    </citation>
    <scope>IDENTIFICATION</scope>
</reference>
<keyword evidence="1" id="KW-0175">Coiled coil</keyword>
<dbReference type="EnsemblProtists" id="EOD15808">
    <property type="protein sequence ID" value="EOD15808"/>
    <property type="gene ID" value="EMIHUDRAFT_119244"/>
</dbReference>
<dbReference type="AlphaFoldDB" id="A0A0D3IX23"/>
<keyword evidence="2" id="KW-1133">Transmembrane helix</keyword>
<dbReference type="RefSeq" id="XP_005768237.1">
    <property type="nucleotide sequence ID" value="XM_005768180.1"/>
</dbReference>
<organism evidence="3 4">
    <name type="scientific">Emiliania huxleyi (strain CCMP1516)</name>
    <dbReference type="NCBI Taxonomy" id="280463"/>
    <lineage>
        <taxon>Eukaryota</taxon>
        <taxon>Haptista</taxon>
        <taxon>Haptophyta</taxon>
        <taxon>Prymnesiophyceae</taxon>
        <taxon>Isochrysidales</taxon>
        <taxon>Noelaerhabdaceae</taxon>
        <taxon>Emiliania</taxon>
    </lineage>
</organism>
<evidence type="ECO:0000313" key="3">
    <source>
        <dbReference type="EnsemblProtists" id="EOD15808"/>
    </source>
</evidence>
<evidence type="ECO:0000256" key="2">
    <source>
        <dbReference type="SAM" id="Phobius"/>
    </source>
</evidence>
<evidence type="ECO:0000313" key="4">
    <source>
        <dbReference type="Proteomes" id="UP000013827"/>
    </source>
</evidence>
<proteinExistence type="predicted"/>
<reference evidence="4" key="1">
    <citation type="journal article" date="2013" name="Nature">
        <title>Pan genome of the phytoplankton Emiliania underpins its global distribution.</title>
        <authorList>
            <person name="Read B.A."/>
            <person name="Kegel J."/>
            <person name="Klute M.J."/>
            <person name="Kuo A."/>
            <person name="Lefebvre S.C."/>
            <person name="Maumus F."/>
            <person name="Mayer C."/>
            <person name="Miller J."/>
            <person name="Monier A."/>
            <person name="Salamov A."/>
            <person name="Young J."/>
            <person name="Aguilar M."/>
            <person name="Claverie J.M."/>
            <person name="Frickenhaus S."/>
            <person name="Gonzalez K."/>
            <person name="Herman E.K."/>
            <person name="Lin Y.C."/>
            <person name="Napier J."/>
            <person name="Ogata H."/>
            <person name="Sarno A.F."/>
            <person name="Shmutz J."/>
            <person name="Schroeder D."/>
            <person name="de Vargas C."/>
            <person name="Verret F."/>
            <person name="von Dassow P."/>
            <person name="Valentin K."/>
            <person name="Van de Peer Y."/>
            <person name="Wheeler G."/>
            <person name="Dacks J.B."/>
            <person name="Delwiche C.F."/>
            <person name="Dyhrman S.T."/>
            <person name="Glockner G."/>
            <person name="John U."/>
            <person name="Richards T."/>
            <person name="Worden A.Z."/>
            <person name="Zhang X."/>
            <person name="Grigoriev I.V."/>
            <person name="Allen A.E."/>
            <person name="Bidle K."/>
            <person name="Borodovsky M."/>
            <person name="Bowler C."/>
            <person name="Brownlee C."/>
            <person name="Cock J.M."/>
            <person name="Elias M."/>
            <person name="Gladyshev V.N."/>
            <person name="Groth M."/>
            <person name="Guda C."/>
            <person name="Hadaegh A."/>
            <person name="Iglesias-Rodriguez M.D."/>
            <person name="Jenkins J."/>
            <person name="Jones B.M."/>
            <person name="Lawson T."/>
            <person name="Leese F."/>
            <person name="Lindquist E."/>
            <person name="Lobanov A."/>
            <person name="Lomsadze A."/>
            <person name="Malik S.B."/>
            <person name="Marsh M.E."/>
            <person name="Mackinder L."/>
            <person name="Mock T."/>
            <person name="Mueller-Roeber B."/>
            <person name="Pagarete A."/>
            <person name="Parker M."/>
            <person name="Probert I."/>
            <person name="Quesneville H."/>
            <person name="Raines C."/>
            <person name="Rensing S.A."/>
            <person name="Riano-Pachon D.M."/>
            <person name="Richier S."/>
            <person name="Rokitta S."/>
            <person name="Shiraiwa Y."/>
            <person name="Soanes D.M."/>
            <person name="van der Giezen M."/>
            <person name="Wahlund T.M."/>
            <person name="Williams B."/>
            <person name="Wilson W."/>
            <person name="Wolfe G."/>
            <person name="Wurch L.L."/>
        </authorList>
    </citation>
    <scope>NUCLEOTIDE SEQUENCE</scope>
</reference>
<dbReference type="HOGENOM" id="CLU_948086_0_0_1"/>